<sequence length="37" mass="4366">MVSYNSFRQKWIEDVIPNDEQERTSYINFSSAGLVKI</sequence>
<evidence type="ECO:0000313" key="2">
    <source>
        <dbReference type="Proteomes" id="UP000326678"/>
    </source>
</evidence>
<evidence type="ECO:0000313" key="1">
    <source>
        <dbReference type="EMBL" id="QFS48066.1"/>
    </source>
</evidence>
<gene>
    <name evidence="1" type="ORF">GXM_05558</name>
</gene>
<dbReference type="KEGG" id="nsh:GXM_05558"/>
<name>A0A5P8W746_9NOSO</name>
<protein>
    <submittedName>
        <fullName evidence="1">Uncharacterized protein</fullName>
    </submittedName>
</protein>
<dbReference type="EMBL" id="CP045226">
    <property type="protein sequence ID" value="QFS48066.1"/>
    <property type="molecule type" value="Genomic_DNA"/>
</dbReference>
<proteinExistence type="predicted"/>
<organism evidence="1 2">
    <name type="scientific">Nostoc sphaeroides CCNUC1</name>
    <dbReference type="NCBI Taxonomy" id="2653204"/>
    <lineage>
        <taxon>Bacteria</taxon>
        <taxon>Bacillati</taxon>
        <taxon>Cyanobacteriota</taxon>
        <taxon>Cyanophyceae</taxon>
        <taxon>Nostocales</taxon>
        <taxon>Nostocaceae</taxon>
        <taxon>Nostoc</taxon>
    </lineage>
</organism>
<keyword evidence="2" id="KW-1185">Reference proteome</keyword>
<dbReference type="AlphaFoldDB" id="A0A5P8W746"/>
<reference evidence="1 2" key="1">
    <citation type="submission" date="2019-10" db="EMBL/GenBank/DDBJ databases">
        <title>Genomic and transcriptomic insights into the perfect genentic adaptation of a filamentous nitrogen-fixing cyanobacterium to rice fields.</title>
        <authorList>
            <person name="Chen Z."/>
        </authorList>
    </citation>
    <scope>NUCLEOTIDE SEQUENCE [LARGE SCALE GENOMIC DNA]</scope>
    <source>
        <strain evidence="1">CCNUC1</strain>
    </source>
</reference>
<accession>A0A5P8W746</accession>
<dbReference type="Proteomes" id="UP000326678">
    <property type="component" value="Chromosome Gxm1"/>
</dbReference>